<dbReference type="PANTHER" id="PTHR23313:SF0">
    <property type="entry name" value="TESTIS-EXPRESSED PROTEIN 9"/>
    <property type="match status" value="1"/>
</dbReference>
<feature type="coiled-coil region" evidence="1">
    <location>
        <begin position="198"/>
        <end position="302"/>
    </location>
</feature>
<accession>A0A1J1ITL5</accession>
<dbReference type="AlphaFoldDB" id="A0A1J1ITL5"/>
<dbReference type="Proteomes" id="UP000183832">
    <property type="component" value="Unassembled WGS sequence"/>
</dbReference>
<dbReference type="EMBL" id="CVRI01000059">
    <property type="protein sequence ID" value="CRL03066.1"/>
    <property type="molecule type" value="Genomic_DNA"/>
</dbReference>
<evidence type="ECO:0000313" key="2">
    <source>
        <dbReference type="EMBL" id="CRL03066.1"/>
    </source>
</evidence>
<keyword evidence="1" id="KW-0175">Coiled coil</keyword>
<proteinExistence type="predicted"/>
<evidence type="ECO:0000313" key="3">
    <source>
        <dbReference type="Proteomes" id="UP000183832"/>
    </source>
</evidence>
<name>A0A1J1ITL5_9DIPT</name>
<evidence type="ECO:0000256" key="1">
    <source>
        <dbReference type="SAM" id="Coils"/>
    </source>
</evidence>
<keyword evidence="3" id="KW-1185">Reference proteome</keyword>
<gene>
    <name evidence="2" type="ORF">CLUMA_CG016634</name>
</gene>
<dbReference type="OrthoDB" id="269872at2759"/>
<protein>
    <submittedName>
        <fullName evidence="2">CLUMA_CG016634, isoform A</fullName>
    </submittedName>
</protein>
<reference evidence="2 3" key="1">
    <citation type="submission" date="2015-04" db="EMBL/GenBank/DDBJ databases">
        <authorList>
            <person name="Syromyatnikov M.Y."/>
            <person name="Popov V.N."/>
        </authorList>
    </citation>
    <scope>NUCLEOTIDE SEQUENCE [LARGE SCALE GENOMIC DNA]</scope>
</reference>
<sequence>MDQQFIEREKELFKLNAKLNAKSKKIQATAASNKLQGKPVQIHTSNNYFNYYDEQSCTSSSLHKEAQDDGLELMCKKISMSPQPIKKPQEIVYPFFNRQTPKPPIRTNLDIHMPTGSMISDGNAEQTQEVKSESMSFKNESMITRYSDDSSAIPSANLQSISPTQPPPLLELTEIIPKSMEKKNISNDGLLKFLKSKVALLQSELEVSKSLNDTLERENAKNVKKIKKLNTQVTKSASKIESLETTLRNIQEKQEVAEQNLKEKDSTNSELNKDLLALKEEAKEVNHEKQIIEKRLLKVQEDYEMMKTKFETFKEIDIIMRETVKEEKIAYEEKISKLRKGRMDMLKAYKQQIILIDNLRRQNICLEKTKALEITEKEFLKVLDWNFSDK</sequence>
<dbReference type="PANTHER" id="PTHR23313">
    <property type="entry name" value="TSEC1-RELATED"/>
    <property type="match status" value="1"/>
</dbReference>
<organism evidence="2 3">
    <name type="scientific">Clunio marinus</name>
    <dbReference type="NCBI Taxonomy" id="568069"/>
    <lineage>
        <taxon>Eukaryota</taxon>
        <taxon>Metazoa</taxon>
        <taxon>Ecdysozoa</taxon>
        <taxon>Arthropoda</taxon>
        <taxon>Hexapoda</taxon>
        <taxon>Insecta</taxon>
        <taxon>Pterygota</taxon>
        <taxon>Neoptera</taxon>
        <taxon>Endopterygota</taxon>
        <taxon>Diptera</taxon>
        <taxon>Nematocera</taxon>
        <taxon>Chironomoidea</taxon>
        <taxon>Chironomidae</taxon>
        <taxon>Clunio</taxon>
    </lineage>
</organism>
<dbReference type="STRING" id="568069.A0A1J1ITL5"/>